<dbReference type="Proteomes" id="UP000285456">
    <property type="component" value="Unassembled WGS sequence"/>
</dbReference>
<evidence type="ECO:0000256" key="2">
    <source>
        <dbReference type="ARBA" id="ARBA00007317"/>
    </source>
</evidence>
<dbReference type="PANTHER" id="PTHR43178">
    <property type="entry name" value="DIHYDROLIPOAMIDE ACETYLTRANSFERASE COMPONENT OF PYRUVATE DEHYDROGENASE COMPLEX"/>
    <property type="match status" value="1"/>
</dbReference>
<dbReference type="InterPro" id="IPR004167">
    <property type="entry name" value="PSBD"/>
</dbReference>
<dbReference type="AlphaFoldDB" id="A0A417YP21"/>
<evidence type="ECO:0000256" key="3">
    <source>
        <dbReference type="ARBA" id="ARBA00022679"/>
    </source>
</evidence>
<reference evidence="10 11" key="1">
    <citation type="journal article" date="2007" name="Int. J. Syst. Evol. Microbiol.">
        <title>Oceanobacillus profundus sp. nov., isolated from a deep-sea sediment core.</title>
        <authorList>
            <person name="Kim Y.G."/>
            <person name="Choi D.H."/>
            <person name="Hyun S."/>
            <person name="Cho B.C."/>
        </authorList>
    </citation>
    <scope>NUCLEOTIDE SEQUENCE [LARGE SCALE GENOMIC DNA]</scope>
    <source>
        <strain evidence="10 11">DSM 18246</strain>
    </source>
</reference>
<feature type="domain" description="Peripheral subunit-binding (PSBD)" evidence="9">
    <location>
        <begin position="122"/>
        <end position="159"/>
    </location>
</feature>
<dbReference type="Gene3D" id="4.10.320.10">
    <property type="entry name" value="E3-binding domain"/>
    <property type="match status" value="2"/>
</dbReference>
<dbReference type="Gene3D" id="3.30.559.10">
    <property type="entry name" value="Chloramphenicol acetyltransferase-like domain"/>
    <property type="match status" value="1"/>
</dbReference>
<feature type="domain" description="Lipoyl-binding" evidence="8">
    <location>
        <begin position="2"/>
        <end position="77"/>
    </location>
</feature>
<organism evidence="10 11">
    <name type="scientific">Oceanobacillus profundus</name>
    <dbReference type="NCBI Taxonomy" id="372463"/>
    <lineage>
        <taxon>Bacteria</taxon>
        <taxon>Bacillati</taxon>
        <taxon>Bacillota</taxon>
        <taxon>Bacilli</taxon>
        <taxon>Bacillales</taxon>
        <taxon>Bacillaceae</taxon>
        <taxon>Oceanobacillus</taxon>
    </lineage>
</organism>
<dbReference type="RefSeq" id="WP_118888576.1">
    <property type="nucleotide sequence ID" value="NZ_PHUT01000001.1"/>
</dbReference>
<evidence type="ECO:0000256" key="4">
    <source>
        <dbReference type="ARBA" id="ARBA00022823"/>
    </source>
</evidence>
<dbReference type="PROSITE" id="PS00189">
    <property type="entry name" value="LIPOYL"/>
    <property type="match status" value="1"/>
</dbReference>
<keyword evidence="11" id="KW-1185">Reference proteome</keyword>
<dbReference type="GO" id="GO:0016407">
    <property type="term" value="F:acetyltransferase activity"/>
    <property type="evidence" value="ECO:0007669"/>
    <property type="project" value="TreeGrafter"/>
</dbReference>
<evidence type="ECO:0000256" key="1">
    <source>
        <dbReference type="ARBA" id="ARBA00001938"/>
    </source>
</evidence>
<protein>
    <recommendedName>
        <fullName evidence="6">Dihydrolipoamide acetyltransferase component of pyruvate dehydrogenase complex</fullName>
        <ecNumber evidence="6">2.3.1.-</ecNumber>
    </recommendedName>
</protein>
<dbReference type="GO" id="GO:0005737">
    <property type="term" value="C:cytoplasm"/>
    <property type="evidence" value="ECO:0007669"/>
    <property type="project" value="TreeGrafter"/>
</dbReference>
<dbReference type="InterPro" id="IPR003016">
    <property type="entry name" value="2-oxoA_DH_lipoyl-BS"/>
</dbReference>
<evidence type="ECO:0000313" key="10">
    <source>
        <dbReference type="EMBL" id="RHW35571.1"/>
    </source>
</evidence>
<dbReference type="InterPro" id="IPR023213">
    <property type="entry name" value="CAT-like_dom_sf"/>
</dbReference>
<dbReference type="InterPro" id="IPR050743">
    <property type="entry name" value="2-oxoacid_DH_E2_comp"/>
</dbReference>
<dbReference type="InterPro" id="IPR000089">
    <property type="entry name" value="Biotin_lipoyl"/>
</dbReference>
<sequence>MLKEVFMPKLSSTMEVGTLLEWFKEEGESVEVGEPLFEIMTDKINIEVESYEEGILLKKYYDVEDEVPVNEIVAFIGEANDKAPDNPPAASNEEQLEEEAAAEKAVSQEEAATSGASISKVRATPAARRVARENNLSIEIIQGTGSNGRIHEQDVIAALNTDSSKLVTPLAAKIAADQGIDPDSIQGTGARGKVVKQDVLGQQNTSAQETGELERIKLKGLRKAVADKMLQSARSIPHVTLTTDVDMSKAIEVRKALLPTIEAQTGYRVSYTEIIMKATASVLKNHPRVNASLIDNEIVMNQAINLGLAVAVEDGLIVPSVPNVDKAGLAELTTLSKGLGTKARNNKLTPDEMRGSTFTISNLGMYAIDGFTPIINAPETAILGVGRIVEKAVVIDHVVEVRPMMVLSLSFDHRAIDGAPAAAFLTELKERLENPWTLLV</sequence>
<gene>
    <name evidence="10" type="ORF">D1B32_02805</name>
</gene>
<feature type="region of interest" description="Disordered" evidence="7">
    <location>
        <begin position="79"/>
        <end position="124"/>
    </location>
</feature>
<dbReference type="SUPFAM" id="SSF51230">
    <property type="entry name" value="Single hybrid motif"/>
    <property type="match status" value="1"/>
</dbReference>
<comment type="caution">
    <text evidence="10">The sequence shown here is derived from an EMBL/GenBank/DDBJ whole genome shotgun (WGS) entry which is preliminary data.</text>
</comment>
<keyword evidence="5 6" id="KW-0012">Acyltransferase</keyword>
<dbReference type="PROSITE" id="PS51826">
    <property type="entry name" value="PSBD"/>
    <property type="match status" value="2"/>
</dbReference>
<feature type="domain" description="Peripheral subunit-binding (PSBD)" evidence="9">
    <location>
        <begin position="166"/>
        <end position="203"/>
    </location>
</feature>
<dbReference type="Gene3D" id="2.40.50.100">
    <property type="match status" value="1"/>
</dbReference>
<evidence type="ECO:0000256" key="5">
    <source>
        <dbReference type="ARBA" id="ARBA00023315"/>
    </source>
</evidence>
<dbReference type="SUPFAM" id="SSF52777">
    <property type="entry name" value="CoA-dependent acyltransferases"/>
    <property type="match status" value="1"/>
</dbReference>
<dbReference type="CDD" id="cd06849">
    <property type="entry name" value="lipoyl_domain"/>
    <property type="match status" value="1"/>
</dbReference>
<accession>A0A417YP21</accession>
<keyword evidence="4 6" id="KW-0450">Lipoyl</keyword>
<evidence type="ECO:0000313" key="11">
    <source>
        <dbReference type="Proteomes" id="UP000285456"/>
    </source>
</evidence>
<dbReference type="InterPro" id="IPR001078">
    <property type="entry name" value="2-oxoacid_DH_actylTfrase"/>
</dbReference>
<feature type="compositionally biased region" description="Low complexity" evidence="7">
    <location>
        <begin position="103"/>
        <end position="112"/>
    </location>
</feature>
<dbReference type="Pfam" id="PF00364">
    <property type="entry name" value="Biotin_lipoyl"/>
    <property type="match status" value="1"/>
</dbReference>
<dbReference type="InterPro" id="IPR036625">
    <property type="entry name" value="E3-bd_dom_sf"/>
</dbReference>
<evidence type="ECO:0000256" key="6">
    <source>
        <dbReference type="RuleBase" id="RU003423"/>
    </source>
</evidence>
<evidence type="ECO:0000259" key="9">
    <source>
        <dbReference type="PROSITE" id="PS51826"/>
    </source>
</evidence>
<evidence type="ECO:0000256" key="7">
    <source>
        <dbReference type="SAM" id="MobiDB-lite"/>
    </source>
</evidence>
<dbReference type="PANTHER" id="PTHR43178:SF5">
    <property type="entry name" value="LIPOAMIDE ACYLTRANSFERASE COMPONENT OF BRANCHED-CHAIN ALPHA-KETO ACID DEHYDROGENASE COMPLEX, MITOCHONDRIAL"/>
    <property type="match status" value="1"/>
</dbReference>
<dbReference type="Pfam" id="PF02817">
    <property type="entry name" value="E3_binding"/>
    <property type="match status" value="2"/>
</dbReference>
<proteinExistence type="inferred from homology"/>
<dbReference type="InterPro" id="IPR011053">
    <property type="entry name" value="Single_hybrid_motif"/>
</dbReference>
<keyword evidence="3 6" id="KW-0808">Transferase</keyword>
<dbReference type="OrthoDB" id="9805770at2"/>
<dbReference type="EC" id="2.3.1.-" evidence="6"/>
<evidence type="ECO:0000259" key="8">
    <source>
        <dbReference type="PROSITE" id="PS50968"/>
    </source>
</evidence>
<dbReference type="PROSITE" id="PS50968">
    <property type="entry name" value="BIOTINYL_LIPOYL"/>
    <property type="match status" value="1"/>
</dbReference>
<dbReference type="SUPFAM" id="SSF47005">
    <property type="entry name" value="Peripheral subunit-binding domain of 2-oxo acid dehydrogenase complex"/>
    <property type="match status" value="2"/>
</dbReference>
<dbReference type="GO" id="GO:0031405">
    <property type="term" value="F:lipoic acid binding"/>
    <property type="evidence" value="ECO:0007669"/>
    <property type="project" value="TreeGrafter"/>
</dbReference>
<comment type="similarity">
    <text evidence="2 6">Belongs to the 2-oxoacid dehydrogenase family.</text>
</comment>
<comment type="cofactor">
    <cofactor evidence="1 6">
        <name>(R)-lipoate</name>
        <dbReference type="ChEBI" id="CHEBI:83088"/>
    </cofactor>
</comment>
<dbReference type="EMBL" id="QWEH01000001">
    <property type="protein sequence ID" value="RHW35571.1"/>
    <property type="molecule type" value="Genomic_DNA"/>
</dbReference>
<dbReference type="Pfam" id="PF00198">
    <property type="entry name" value="2-oxoacid_dh"/>
    <property type="match status" value="1"/>
</dbReference>
<name>A0A417YP21_9BACI</name>